<sequence length="550" mass="60853">MTSEHPPWPQKLSVSKHGMIATQQADATQAGLEILGAGGNAIDAAVAAAFALGVCEPHASGLGGQTMMMIHTAEPRRTFAVDGSSRAPSRATIERVPKTAMRLRGHRATTVPSTPAVLGYILAQYGSLPLSRVLEPAIRLAETGYRITALQRRLQKREKKHWADGNAARFFLKEGREPYKTGEMFRQPVLARTLSILARKGIEEFYQGQMAAQIAEDMARNDGFIRKDDLALIPHPIERRPVSCRFGGWRVMTFPPPGAGRTLVEMLNIISQFDPGDYDPLKLKGLLLLCEVIRRAQLDRGDRPFEPNFYPQVQDRRMLTVDYARLVARQIRSRLRTRGNTGGETTHLSVMDNQGNVVALTQSVERVYGSFVVHPDLGFLYNNYMSAFEYEDITHPYYLRPNGVPWASVAPTIIFRGKRPYIAIGSPGSERIASSVLQVLLRIAGGQAPLDAVSAPRIHCTVGGEVHLEASRIRNDLPEFLRRRGFEIVEKEPFAFYMGCVQMVMREGKELAGVADPRRDGSAAGPTVPVRSAASRQDTPDVPGKQDFET</sequence>
<dbReference type="InterPro" id="IPR043137">
    <property type="entry name" value="GGT_ssub_C"/>
</dbReference>
<dbReference type="Gene3D" id="1.10.246.230">
    <property type="match status" value="1"/>
</dbReference>
<dbReference type="Proteomes" id="UP000288096">
    <property type="component" value="Unassembled WGS sequence"/>
</dbReference>
<dbReference type="PRINTS" id="PR01210">
    <property type="entry name" value="GGTRANSPTASE"/>
</dbReference>
<keyword evidence="2 6" id="KW-0808">Transferase</keyword>
<dbReference type="GO" id="GO:0016787">
    <property type="term" value="F:hydrolase activity"/>
    <property type="evidence" value="ECO:0007669"/>
    <property type="project" value="UniProtKB-KW"/>
</dbReference>
<evidence type="ECO:0000256" key="2">
    <source>
        <dbReference type="ARBA" id="ARBA00022679"/>
    </source>
</evidence>
<dbReference type="PANTHER" id="PTHR43199:SF1">
    <property type="entry name" value="GLUTATHIONE HYDROLASE PROENZYME"/>
    <property type="match status" value="1"/>
</dbReference>
<keyword evidence="7" id="KW-1185">Reference proteome</keyword>
<keyword evidence="4" id="KW-0865">Zymogen</keyword>
<feature type="region of interest" description="Disordered" evidence="5">
    <location>
        <begin position="514"/>
        <end position="550"/>
    </location>
</feature>
<dbReference type="RefSeq" id="WP_124329079.1">
    <property type="nucleotide sequence ID" value="NZ_BEXT01000001.1"/>
</dbReference>
<reference evidence="7" key="1">
    <citation type="submission" date="2017-11" db="EMBL/GenBank/DDBJ databases">
        <authorList>
            <person name="Watanabe M."/>
            <person name="Kojima H."/>
        </authorList>
    </citation>
    <scope>NUCLEOTIDE SEQUENCE [LARGE SCALE GENOMIC DNA]</scope>
    <source>
        <strain evidence="7">Tokyo 01</strain>
    </source>
</reference>
<keyword evidence="3" id="KW-0378">Hydrolase</keyword>
<accession>A0A401FY30</accession>
<dbReference type="PANTHER" id="PTHR43199">
    <property type="entry name" value="GLUTATHIONE HYDROLASE"/>
    <property type="match status" value="1"/>
</dbReference>
<dbReference type="Pfam" id="PF01019">
    <property type="entry name" value="G_glu_transpept"/>
    <property type="match status" value="1"/>
</dbReference>
<evidence type="ECO:0000256" key="1">
    <source>
        <dbReference type="ARBA" id="ARBA00009381"/>
    </source>
</evidence>
<evidence type="ECO:0000313" key="7">
    <source>
        <dbReference type="Proteomes" id="UP000288096"/>
    </source>
</evidence>
<name>A0A401FY30_9BACT</name>
<protein>
    <submittedName>
        <fullName evidence="6">Gamma-glutamyltransferase</fullName>
    </submittedName>
</protein>
<comment type="caution">
    <text evidence="6">The sequence shown here is derived from an EMBL/GenBank/DDBJ whole genome shotgun (WGS) entry which is preliminary data.</text>
</comment>
<evidence type="ECO:0000256" key="5">
    <source>
        <dbReference type="SAM" id="MobiDB-lite"/>
    </source>
</evidence>
<evidence type="ECO:0000256" key="3">
    <source>
        <dbReference type="ARBA" id="ARBA00022801"/>
    </source>
</evidence>
<dbReference type="InterPro" id="IPR029055">
    <property type="entry name" value="Ntn_hydrolases_N"/>
</dbReference>
<dbReference type="InterPro" id="IPR051792">
    <property type="entry name" value="GGT_bact"/>
</dbReference>
<dbReference type="AlphaFoldDB" id="A0A401FY30"/>
<reference evidence="7" key="2">
    <citation type="submission" date="2019-01" db="EMBL/GenBank/DDBJ databases">
        <title>Genome sequence of Desulfonema ishimotonii strain Tokyo 01.</title>
        <authorList>
            <person name="Fukui M."/>
        </authorList>
    </citation>
    <scope>NUCLEOTIDE SEQUENCE [LARGE SCALE GENOMIC DNA]</scope>
    <source>
        <strain evidence="7">Tokyo 01</strain>
    </source>
</reference>
<organism evidence="6 7">
    <name type="scientific">Desulfonema ishimotonii</name>
    <dbReference type="NCBI Taxonomy" id="45657"/>
    <lineage>
        <taxon>Bacteria</taxon>
        <taxon>Pseudomonadati</taxon>
        <taxon>Thermodesulfobacteriota</taxon>
        <taxon>Desulfobacteria</taxon>
        <taxon>Desulfobacterales</taxon>
        <taxon>Desulfococcaceae</taxon>
        <taxon>Desulfonema</taxon>
    </lineage>
</organism>
<evidence type="ECO:0000313" key="6">
    <source>
        <dbReference type="EMBL" id="GBC61843.1"/>
    </source>
</evidence>
<dbReference type="EMBL" id="BEXT01000001">
    <property type="protein sequence ID" value="GBC61843.1"/>
    <property type="molecule type" value="Genomic_DNA"/>
</dbReference>
<proteinExistence type="inferred from homology"/>
<evidence type="ECO:0000256" key="4">
    <source>
        <dbReference type="ARBA" id="ARBA00023145"/>
    </source>
</evidence>
<dbReference type="Gene3D" id="3.60.20.40">
    <property type="match status" value="1"/>
</dbReference>
<gene>
    <name evidence="6" type="ORF">DENIS_2805</name>
</gene>
<comment type="similarity">
    <text evidence="1">Belongs to the gamma-glutamyltransferase family.</text>
</comment>
<dbReference type="OrthoDB" id="5297205at2"/>
<dbReference type="SUPFAM" id="SSF56235">
    <property type="entry name" value="N-terminal nucleophile aminohydrolases (Ntn hydrolases)"/>
    <property type="match status" value="1"/>
</dbReference>
<dbReference type="GO" id="GO:0016740">
    <property type="term" value="F:transferase activity"/>
    <property type="evidence" value="ECO:0007669"/>
    <property type="project" value="UniProtKB-KW"/>
</dbReference>